<dbReference type="PANTHER" id="PTHR30146">
    <property type="entry name" value="LACI-RELATED TRANSCRIPTIONAL REPRESSOR"/>
    <property type="match status" value="1"/>
</dbReference>
<organism evidence="5 6">
    <name type="scientific">Thalassobacterium sedimentorum</name>
    <dbReference type="NCBI Taxonomy" id="3041258"/>
    <lineage>
        <taxon>Bacteria</taxon>
        <taxon>Pseudomonadati</taxon>
        <taxon>Verrucomicrobiota</taxon>
        <taxon>Opitutia</taxon>
        <taxon>Puniceicoccales</taxon>
        <taxon>Coraliomargaritaceae</taxon>
        <taxon>Thalassobacterium</taxon>
    </lineage>
</organism>
<dbReference type="Pfam" id="PF00356">
    <property type="entry name" value="LacI"/>
    <property type="match status" value="1"/>
</dbReference>
<dbReference type="Proteomes" id="UP001243717">
    <property type="component" value="Unassembled WGS sequence"/>
</dbReference>
<dbReference type="SUPFAM" id="SSF47413">
    <property type="entry name" value="lambda repressor-like DNA-binding domains"/>
    <property type="match status" value="1"/>
</dbReference>
<name>A0ABU1AMZ7_9BACT</name>
<dbReference type="InterPro" id="IPR000843">
    <property type="entry name" value="HTH_LacI"/>
</dbReference>
<dbReference type="InterPro" id="IPR010982">
    <property type="entry name" value="Lambda_DNA-bd_dom_sf"/>
</dbReference>
<keyword evidence="1" id="KW-0805">Transcription regulation</keyword>
<sequence>MTTIYDIAKAANSSTASVSRVMNGKAGVKPETAARIHKAMGDLNFQPRWRVMEQNRLVVLIPNYKRALESSYIARILSGITDTAFKMGYNIQLRPFNTKNCNPKHLRQMLIQEAAAGCLIISLNENYFPSADIDLTSLPHVIVGHKQKDNGINQIFIDDFKAGYDATKYLIDIGHQQIGIVSFSQIDIGHKARCNGFRKALQEAKLDTNESIELDDASIDAGRSAARHLFNLQKHPTALVITNEDLAIGFQLEAKTMGITVPNDISIVTFEESDLPSLLDTPMTAMRTPSYSMGIAATRTLEEQIENSKKDKQAGPIESLSESITIPLVVRKSTQKLKQIKI</sequence>
<evidence type="ECO:0000256" key="1">
    <source>
        <dbReference type="ARBA" id="ARBA00023015"/>
    </source>
</evidence>
<evidence type="ECO:0000313" key="6">
    <source>
        <dbReference type="Proteomes" id="UP001243717"/>
    </source>
</evidence>
<dbReference type="CDD" id="cd06267">
    <property type="entry name" value="PBP1_LacI_sugar_binding-like"/>
    <property type="match status" value="1"/>
</dbReference>
<dbReference type="Gene3D" id="1.10.260.40">
    <property type="entry name" value="lambda repressor-like DNA-binding domains"/>
    <property type="match status" value="1"/>
</dbReference>
<dbReference type="Gene3D" id="3.40.50.2300">
    <property type="match status" value="2"/>
</dbReference>
<dbReference type="PROSITE" id="PS50932">
    <property type="entry name" value="HTH_LACI_2"/>
    <property type="match status" value="1"/>
</dbReference>
<evidence type="ECO:0000259" key="4">
    <source>
        <dbReference type="PROSITE" id="PS50932"/>
    </source>
</evidence>
<protein>
    <submittedName>
        <fullName evidence="5">LacI family DNA-binding transcriptional regulator</fullName>
    </submittedName>
</protein>
<evidence type="ECO:0000256" key="3">
    <source>
        <dbReference type="ARBA" id="ARBA00023163"/>
    </source>
</evidence>
<dbReference type="RefSeq" id="WP_308986606.1">
    <property type="nucleotide sequence ID" value="NZ_JARXIC010000050.1"/>
</dbReference>
<proteinExistence type="predicted"/>
<dbReference type="PANTHER" id="PTHR30146:SF109">
    <property type="entry name" value="HTH-TYPE TRANSCRIPTIONAL REGULATOR GALS"/>
    <property type="match status" value="1"/>
</dbReference>
<dbReference type="GO" id="GO:0003677">
    <property type="term" value="F:DNA binding"/>
    <property type="evidence" value="ECO:0007669"/>
    <property type="project" value="UniProtKB-KW"/>
</dbReference>
<keyword evidence="3" id="KW-0804">Transcription</keyword>
<gene>
    <name evidence="5" type="ORF">QEH59_17170</name>
</gene>
<keyword evidence="6" id="KW-1185">Reference proteome</keyword>
<dbReference type="SMART" id="SM00354">
    <property type="entry name" value="HTH_LACI"/>
    <property type="match status" value="1"/>
</dbReference>
<dbReference type="CDD" id="cd01392">
    <property type="entry name" value="HTH_LacI"/>
    <property type="match status" value="1"/>
</dbReference>
<dbReference type="Pfam" id="PF13377">
    <property type="entry name" value="Peripla_BP_3"/>
    <property type="match status" value="1"/>
</dbReference>
<keyword evidence="2 5" id="KW-0238">DNA-binding</keyword>
<evidence type="ECO:0000313" key="5">
    <source>
        <dbReference type="EMBL" id="MDQ8196170.1"/>
    </source>
</evidence>
<dbReference type="EMBL" id="JARXIC010000050">
    <property type="protein sequence ID" value="MDQ8196170.1"/>
    <property type="molecule type" value="Genomic_DNA"/>
</dbReference>
<comment type="caution">
    <text evidence="5">The sequence shown here is derived from an EMBL/GenBank/DDBJ whole genome shotgun (WGS) entry which is preliminary data.</text>
</comment>
<dbReference type="InterPro" id="IPR028082">
    <property type="entry name" value="Peripla_BP_I"/>
</dbReference>
<evidence type="ECO:0000256" key="2">
    <source>
        <dbReference type="ARBA" id="ARBA00023125"/>
    </source>
</evidence>
<accession>A0ABU1AMZ7</accession>
<reference evidence="5 6" key="1">
    <citation type="submission" date="2023-04" db="EMBL/GenBank/DDBJ databases">
        <title>A novel bacteria isolated from coastal sediment.</title>
        <authorList>
            <person name="Liu X.-J."/>
            <person name="Du Z.-J."/>
        </authorList>
    </citation>
    <scope>NUCLEOTIDE SEQUENCE [LARGE SCALE GENOMIC DNA]</scope>
    <source>
        <strain evidence="5 6">SDUM461004</strain>
    </source>
</reference>
<dbReference type="SUPFAM" id="SSF53822">
    <property type="entry name" value="Periplasmic binding protein-like I"/>
    <property type="match status" value="1"/>
</dbReference>
<feature type="domain" description="HTH lacI-type" evidence="4">
    <location>
        <begin position="2"/>
        <end position="47"/>
    </location>
</feature>
<dbReference type="InterPro" id="IPR046335">
    <property type="entry name" value="LacI/GalR-like_sensor"/>
</dbReference>